<accession>A0A1X7A7D0</accession>
<proteinExistence type="predicted"/>
<organism evidence="1 2">
    <name type="scientific">Roseivivax jejudonensis</name>
    <dbReference type="NCBI Taxonomy" id="1529041"/>
    <lineage>
        <taxon>Bacteria</taxon>
        <taxon>Pseudomonadati</taxon>
        <taxon>Pseudomonadota</taxon>
        <taxon>Alphaproteobacteria</taxon>
        <taxon>Rhodobacterales</taxon>
        <taxon>Roseobacteraceae</taxon>
        <taxon>Roseivivax</taxon>
    </lineage>
</organism>
<keyword evidence="2" id="KW-1185">Reference proteome</keyword>
<sequence length="191" mass="19200">MMSGGFQSEQLKAAQDNALDAAIPAATAQFSGSGMLNSSQAMDTVGRVAAEATAPFAYDAMNNMQTNALRGVALTPSTEQAGYLGAQMMGAVGDERDALRQRRIDADMERYYEGELQPRDNLMGYANLAALMGGQGGTTSGSQTMPGASGAEKALGAGLGGLGTYGSLAAMGLSGPMAIAGGVGAGLLGLF</sequence>
<dbReference type="EMBL" id="FWFK01000008">
    <property type="protein sequence ID" value="SLN72028.1"/>
    <property type="molecule type" value="Genomic_DNA"/>
</dbReference>
<reference evidence="1 2" key="1">
    <citation type="submission" date="2017-03" db="EMBL/GenBank/DDBJ databases">
        <authorList>
            <person name="Afonso C.L."/>
            <person name="Miller P.J."/>
            <person name="Scott M.A."/>
            <person name="Spackman E."/>
            <person name="Goraichik I."/>
            <person name="Dimitrov K.M."/>
            <person name="Suarez D.L."/>
            <person name="Swayne D.E."/>
        </authorList>
    </citation>
    <scope>NUCLEOTIDE SEQUENCE [LARGE SCALE GENOMIC DNA]</scope>
    <source>
        <strain evidence="1 2">CECT 8625</strain>
    </source>
</reference>
<protein>
    <submittedName>
        <fullName evidence="1">Uncharacterized protein</fullName>
    </submittedName>
</protein>
<dbReference type="AlphaFoldDB" id="A0A1X7A7D0"/>
<evidence type="ECO:0000313" key="1">
    <source>
        <dbReference type="EMBL" id="SLN72028.1"/>
    </source>
</evidence>
<gene>
    <name evidence="1" type="ORF">ROJ8625_03778</name>
</gene>
<name>A0A1X7A7D0_9RHOB</name>
<dbReference type="Proteomes" id="UP000193570">
    <property type="component" value="Unassembled WGS sequence"/>
</dbReference>
<evidence type="ECO:0000313" key="2">
    <source>
        <dbReference type="Proteomes" id="UP000193570"/>
    </source>
</evidence>